<dbReference type="PANTHER" id="PTHR34779:SF2">
    <property type="entry name" value="SYRINGOLIDE-INDUCED PROTEIN 14-1-1"/>
    <property type="match status" value="1"/>
</dbReference>
<keyword evidence="3" id="KW-1185">Reference proteome</keyword>
<dbReference type="EMBL" id="WOCE01000023">
    <property type="protein sequence ID" value="KAE9586699.1"/>
    <property type="molecule type" value="Genomic_DNA"/>
</dbReference>
<dbReference type="AlphaFoldDB" id="A0A6A4NHD2"/>
<reference evidence="3" key="1">
    <citation type="journal article" date="2020" name="Nat. Commun.">
        <title>Genome sequence of the cluster root forming white lupin.</title>
        <authorList>
            <person name="Hufnagel B."/>
            <person name="Marques A."/>
            <person name="Soriano A."/>
            <person name="Marques L."/>
            <person name="Divol F."/>
            <person name="Doumas P."/>
            <person name="Sallet E."/>
            <person name="Mancinotti D."/>
            <person name="Carrere S."/>
            <person name="Marande W."/>
            <person name="Arribat S."/>
            <person name="Keller J."/>
            <person name="Huneau C."/>
            <person name="Blein T."/>
            <person name="Aime D."/>
            <person name="Laguerre M."/>
            <person name="Taylor J."/>
            <person name="Schubert V."/>
            <person name="Nelson M."/>
            <person name="Geu-Flores F."/>
            <person name="Crespi M."/>
            <person name="Gallardo-Guerrero K."/>
            <person name="Delaux P.-M."/>
            <person name="Salse J."/>
            <person name="Berges H."/>
            <person name="Guyot R."/>
            <person name="Gouzy J."/>
            <person name="Peret B."/>
        </authorList>
    </citation>
    <scope>NUCLEOTIDE SEQUENCE [LARGE SCALE GENOMIC DNA]</scope>
    <source>
        <strain evidence="3">cv. Amiga</strain>
    </source>
</reference>
<protein>
    <recommendedName>
        <fullName evidence="4">Syringolide-induced protein 14-1-1</fullName>
    </recommendedName>
</protein>
<dbReference type="PANTHER" id="PTHR34779">
    <property type="entry name" value="OS09G0542900 PROTEIN"/>
    <property type="match status" value="1"/>
</dbReference>
<organism evidence="2 3">
    <name type="scientific">Lupinus albus</name>
    <name type="common">White lupine</name>
    <name type="synonym">Lupinus termis</name>
    <dbReference type="NCBI Taxonomy" id="3870"/>
    <lineage>
        <taxon>Eukaryota</taxon>
        <taxon>Viridiplantae</taxon>
        <taxon>Streptophyta</taxon>
        <taxon>Embryophyta</taxon>
        <taxon>Tracheophyta</taxon>
        <taxon>Spermatophyta</taxon>
        <taxon>Magnoliopsida</taxon>
        <taxon>eudicotyledons</taxon>
        <taxon>Gunneridae</taxon>
        <taxon>Pentapetalae</taxon>
        <taxon>rosids</taxon>
        <taxon>fabids</taxon>
        <taxon>Fabales</taxon>
        <taxon>Fabaceae</taxon>
        <taxon>Papilionoideae</taxon>
        <taxon>50 kb inversion clade</taxon>
        <taxon>genistoids sensu lato</taxon>
        <taxon>core genistoids</taxon>
        <taxon>Genisteae</taxon>
        <taxon>Lupinus</taxon>
    </lineage>
</organism>
<proteinExistence type="predicted"/>
<feature type="region of interest" description="Disordered" evidence="1">
    <location>
        <begin position="23"/>
        <end position="43"/>
    </location>
</feature>
<gene>
    <name evidence="2" type="ORF">Lalb_Chr23g0265991</name>
</gene>
<accession>A0A6A4NHD2</accession>
<dbReference type="OrthoDB" id="1926132at2759"/>
<dbReference type="Proteomes" id="UP000447434">
    <property type="component" value="Chromosome 23"/>
</dbReference>
<comment type="caution">
    <text evidence="2">The sequence shown here is derived from an EMBL/GenBank/DDBJ whole genome shotgun (WGS) entry which is preliminary data.</text>
</comment>
<evidence type="ECO:0000313" key="3">
    <source>
        <dbReference type="Proteomes" id="UP000447434"/>
    </source>
</evidence>
<evidence type="ECO:0000313" key="2">
    <source>
        <dbReference type="EMBL" id="KAE9586699.1"/>
    </source>
</evidence>
<evidence type="ECO:0000256" key="1">
    <source>
        <dbReference type="SAM" id="MobiDB-lite"/>
    </source>
</evidence>
<dbReference type="InterPro" id="IPR038796">
    <property type="entry name" value="At1g76070-like"/>
</dbReference>
<evidence type="ECO:0008006" key="4">
    <source>
        <dbReference type="Google" id="ProtNLM"/>
    </source>
</evidence>
<sequence>MEKQLKLKNKILKVLPKAASAMRFQNPPFSPSKNLKSRSENTRHKGLSMIPHETINKPNRGGNNDIDYQEPASPKISCMGQIKHEKKRVKKAKTKEIEVKKNVSTFKKMLFYAAKPKSDSLAKVDCNKNLLVERVPSMGHMKRFTSGRDNFGNFDWKDQVVPNEIDCCYSDEDRVDESDDEGKVEGFIIPFSAPILVSCSSGNDVIHLKPRKEINLWKRRTMAQPRPLQFVS</sequence>
<name>A0A6A4NHD2_LUPAL</name>